<dbReference type="AlphaFoldDB" id="A0A173Z302"/>
<dbReference type="Pfam" id="PF08241">
    <property type="entry name" value="Methyltransf_11"/>
    <property type="match status" value="1"/>
</dbReference>
<evidence type="ECO:0000313" key="2">
    <source>
        <dbReference type="EMBL" id="CUN70133.1"/>
    </source>
</evidence>
<dbReference type="RefSeq" id="WP_055263338.1">
    <property type="nucleotide sequence ID" value="NZ_CABIXQ010000002.1"/>
</dbReference>
<dbReference type="InterPro" id="IPR029063">
    <property type="entry name" value="SAM-dependent_MTases_sf"/>
</dbReference>
<dbReference type="PANTHER" id="PTHR42912">
    <property type="entry name" value="METHYLTRANSFERASE"/>
    <property type="match status" value="1"/>
</dbReference>
<dbReference type="Gene3D" id="3.40.50.150">
    <property type="entry name" value="Vaccinia Virus protein VP39"/>
    <property type="match status" value="1"/>
</dbReference>
<evidence type="ECO:0000259" key="1">
    <source>
        <dbReference type="Pfam" id="PF08241"/>
    </source>
</evidence>
<organism evidence="2 3">
    <name type="scientific">Clostridium disporicum</name>
    <dbReference type="NCBI Taxonomy" id="84024"/>
    <lineage>
        <taxon>Bacteria</taxon>
        <taxon>Bacillati</taxon>
        <taxon>Bacillota</taxon>
        <taxon>Clostridia</taxon>
        <taxon>Eubacteriales</taxon>
        <taxon>Clostridiaceae</taxon>
        <taxon>Clostridium</taxon>
    </lineage>
</organism>
<dbReference type="InterPro" id="IPR050508">
    <property type="entry name" value="Methyltransf_Superfamily"/>
</dbReference>
<dbReference type="Proteomes" id="UP000095594">
    <property type="component" value="Unassembled WGS sequence"/>
</dbReference>
<name>A0A173Z302_9CLOT</name>
<dbReference type="PANTHER" id="PTHR42912:SF93">
    <property type="entry name" value="N6-ADENOSINE-METHYLTRANSFERASE TMT1A"/>
    <property type="match status" value="1"/>
</dbReference>
<dbReference type="EMBL" id="CYZX01000002">
    <property type="protein sequence ID" value="CUN70133.1"/>
    <property type="molecule type" value="Genomic_DNA"/>
</dbReference>
<proteinExistence type="predicted"/>
<accession>A0A173Z302</accession>
<gene>
    <name evidence="2" type="ORF">ERS852471_00365</name>
</gene>
<dbReference type="GO" id="GO:0000179">
    <property type="term" value="F:rRNA (adenine-N6,N6-)-dimethyltransferase activity"/>
    <property type="evidence" value="ECO:0007669"/>
    <property type="project" value="InterPro"/>
</dbReference>
<dbReference type="InterPro" id="IPR013216">
    <property type="entry name" value="Methyltransf_11"/>
</dbReference>
<dbReference type="CDD" id="cd02440">
    <property type="entry name" value="AdoMet_MTases"/>
    <property type="match status" value="1"/>
</dbReference>
<sequence length="263" mass="29791">MNYSDLYNLIGVKAEINRLERQVSLGWEKEFRTLKWLGLEDGMKILDLGGGPGFFSKLLLENLPNCKVTLLEPDSDFMKFAKENLSEYEGRVEFKEESIYNNSLDGEKYDFVVSRFVFQHLDDPIAASKEIYRVLKYGGIVSVIDSDRGVWGISEPDILKNERNILGRLEKKARWNREVGRKLLRILKLGGFNGLDFEAVAIHSDIVGVGSIAGEMNITNEDIKNLSRVNPKLAHLLKQSKDMISSKNTIVILINLIAKGVKQ</sequence>
<feature type="domain" description="Methyltransferase type 11" evidence="1">
    <location>
        <begin position="46"/>
        <end position="141"/>
    </location>
</feature>
<dbReference type="PROSITE" id="PS01131">
    <property type="entry name" value="RRNA_A_DIMETH"/>
    <property type="match status" value="1"/>
</dbReference>
<keyword evidence="2" id="KW-0808">Transferase</keyword>
<dbReference type="InterPro" id="IPR020596">
    <property type="entry name" value="rRNA_Ade_Mease_Trfase_CS"/>
</dbReference>
<keyword evidence="2" id="KW-0830">Ubiquinone</keyword>
<keyword evidence="2" id="KW-0489">Methyltransferase</keyword>
<dbReference type="SUPFAM" id="SSF53335">
    <property type="entry name" value="S-adenosyl-L-methionine-dependent methyltransferases"/>
    <property type="match status" value="1"/>
</dbReference>
<reference evidence="2 3" key="1">
    <citation type="submission" date="2015-09" db="EMBL/GenBank/DDBJ databases">
        <authorList>
            <consortium name="Pathogen Informatics"/>
        </authorList>
    </citation>
    <scope>NUCLEOTIDE SEQUENCE [LARGE SCALE GENOMIC DNA]</scope>
    <source>
        <strain evidence="2 3">2789STDY5834856</strain>
    </source>
</reference>
<evidence type="ECO:0000313" key="3">
    <source>
        <dbReference type="Proteomes" id="UP000095594"/>
    </source>
</evidence>
<protein>
    <submittedName>
        <fullName evidence="2">Methylase involved in ubiquinone/menaquinone biosynthesis</fullName>
    </submittedName>
</protein>